<keyword evidence="5" id="KW-0130">Cell adhesion</keyword>
<protein>
    <recommendedName>
        <fullName evidence="11">Chaplin domain-containing protein</fullName>
    </recommendedName>
</protein>
<evidence type="ECO:0000256" key="4">
    <source>
        <dbReference type="ARBA" id="ARBA00022729"/>
    </source>
</evidence>
<keyword evidence="4 10" id="KW-0732">Signal</keyword>
<dbReference type="RefSeq" id="WP_189303739.1">
    <property type="nucleotide sequence ID" value="NZ_BMRP01000019.1"/>
</dbReference>
<feature type="signal peptide" evidence="10">
    <location>
        <begin position="1"/>
        <end position="28"/>
    </location>
</feature>
<keyword evidence="3" id="KW-0964">Secreted</keyword>
<evidence type="ECO:0000313" key="13">
    <source>
        <dbReference type="Proteomes" id="UP000654471"/>
    </source>
</evidence>
<keyword evidence="9" id="KW-0812">Transmembrane</keyword>
<evidence type="ECO:0000256" key="8">
    <source>
        <dbReference type="SAM" id="MobiDB-lite"/>
    </source>
</evidence>
<evidence type="ECO:0000259" key="11">
    <source>
        <dbReference type="PROSITE" id="PS51884"/>
    </source>
</evidence>
<keyword evidence="6 7" id="KW-0034">Amyloid</keyword>
<evidence type="ECO:0000256" key="6">
    <source>
        <dbReference type="ARBA" id="ARBA00023087"/>
    </source>
</evidence>
<evidence type="ECO:0000256" key="10">
    <source>
        <dbReference type="SAM" id="SignalP"/>
    </source>
</evidence>
<feature type="transmembrane region" description="Helical" evidence="9">
    <location>
        <begin position="248"/>
        <end position="267"/>
    </location>
</feature>
<evidence type="ECO:0000256" key="7">
    <source>
        <dbReference type="PROSITE-ProRule" id="PRU01232"/>
    </source>
</evidence>
<reference evidence="13" key="1">
    <citation type="journal article" date="2019" name="Int. J. Syst. Evol. Microbiol.">
        <title>The Global Catalogue of Microorganisms (GCM) 10K type strain sequencing project: providing services to taxonomists for standard genome sequencing and annotation.</title>
        <authorList>
            <consortium name="The Broad Institute Genomics Platform"/>
            <consortium name="The Broad Institute Genome Sequencing Center for Infectious Disease"/>
            <person name="Wu L."/>
            <person name="Ma J."/>
        </authorList>
    </citation>
    <scope>NUCLEOTIDE SEQUENCE [LARGE SCALE GENOMIC DNA]</scope>
    <source>
        <strain evidence="13">JCM 3399</strain>
    </source>
</reference>
<feature type="region of interest" description="Disordered" evidence="8">
    <location>
        <begin position="80"/>
        <end position="115"/>
    </location>
</feature>
<feature type="compositionally biased region" description="Low complexity" evidence="8">
    <location>
        <begin position="174"/>
        <end position="204"/>
    </location>
</feature>
<evidence type="ECO:0000256" key="1">
    <source>
        <dbReference type="ARBA" id="ARBA00004191"/>
    </source>
</evidence>
<feature type="compositionally biased region" description="Basic residues" evidence="8">
    <location>
        <begin position="84"/>
        <end position="96"/>
    </location>
</feature>
<keyword evidence="2" id="KW-0134">Cell wall</keyword>
<name>A0ABQ2VC21_9ACTN</name>
<comment type="caution">
    <text evidence="12">The sequence shown here is derived from an EMBL/GenBank/DDBJ whole genome shotgun (WGS) entry which is preliminary data.</text>
</comment>
<proteinExistence type="predicted"/>
<dbReference type="InterPro" id="IPR005528">
    <property type="entry name" value="ChpA-H"/>
</dbReference>
<keyword evidence="9" id="KW-1133">Transmembrane helix</keyword>
<keyword evidence="13" id="KW-1185">Reference proteome</keyword>
<feature type="region of interest" description="Disordered" evidence="8">
    <location>
        <begin position="148"/>
        <end position="238"/>
    </location>
</feature>
<gene>
    <name evidence="12" type="ORF">GCM10010211_51700</name>
</gene>
<feature type="chain" id="PRO_5047045385" description="Chaplin domain-containing protein" evidence="10">
    <location>
        <begin position="29"/>
        <end position="275"/>
    </location>
</feature>
<evidence type="ECO:0000256" key="3">
    <source>
        <dbReference type="ARBA" id="ARBA00022525"/>
    </source>
</evidence>
<feature type="compositionally biased region" description="Pro residues" evidence="8">
    <location>
        <begin position="164"/>
        <end position="173"/>
    </location>
</feature>
<dbReference type="Pfam" id="PF03777">
    <property type="entry name" value="ChpA-C"/>
    <property type="match status" value="2"/>
</dbReference>
<feature type="domain" description="Chaplin" evidence="11">
    <location>
        <begin position="110"/>
        <end position="150"/>
    </location>
</feature>
<sequence length="275" mass="26210">MRQVARKGLITMAAAGGVLAMAAGYAQADSGAVGGTANSPGVGSGNTIQAPIDVPVDVCGNTVNVAGLLNPAFGNNCGNGTGGHHGHGHGKHRRPSGGHGANAQGGASNSPGVASGNVVQAPVNVPVNVCGNSVDVVGVANPAVGNDCGNASPGGPGTPHRPGHPPTPGPGTPHHPGQPGQPHHPGHPGQPHHPGGAHGSRPGTPQGPGGGHSPHAPGVGSQHATAPHAQGVTPTVGGKQLAHTGAGAIGYAVPASAGLLLGGAVLYRRARTARS</sequence>
<dbReference type="PROSITE" id="PS51884">
    <property type="entry name" value="CHAPLIN"/>
    <property type="match status" value="2"/>
</dbReference>
<dbReference type="Proteomes" id="UP000654471">
    <property type="component" value="Unassembled WGS sequence"/>
</dbReference>
<comment type="subcellular location">
    <subcellularLocation>
        <location evidence="1">Secreted</location>
        <location evidence="1">Cell wall</location>
    </subcellularLocation>
</comment>
<feature type="domain" description="Chaplin" evidence="11">
    <location>
        <begin position="39"/>
        <end position="79"/>
    </location>
</feature>
<evidence type="ECO:0000256" key="9">
    <source>
        <dbReference type="SAM" id="Phobius"/>
    </source>
</evidence>
<organism evidence="12 13">
    <name type="scientific">Streptomyces albospinus</name>
    <dbReference type="NCBI Taxonomy" id="285515"/>
    <lineage>
        <taxon>Bacteria</taxon>
        <taxon>Bacillati</taxon>
        <taxon>Actinomycetota</taxon>
        <taxon>Actinomycetes</taxon>
        <taxon>Kitasatosporales</taxon>
        <taxon>Streptomycetaceae</taxon>
        <taxon>Streptomyces</taxon>
    </lineage>
</organism>
<evidence type="ECO:0000256" key="5">
    <source>
        <dbReference type="ARBA" id="ARBA00022889"/>
    </source>
</evidence>
<dbReference type="EMBL" id="BMRP01000019">
    <property type="protein sequence ID" value="GGU79340.1"/>
    <property type="molecule type" value="Genomic_DNA"/>
</dbReference>
<accession>A0ABQ2VC21</accession>
<keyword evidence="9" id="KW-0472">Membrane</keyword>
<evidence type="ECO:0000313" key="12">
    <source>
        <dbReference type="EMBL" id="GGU79340.1"/>
    </source>
</evidence>
<evidence type="ECO:0000256" key="2">
    <source>
        <dbReference type="ARBA" id="ARBA00022512"/>
    </source>
</evidence>